<dbReference type="PANTHER" id="PTHR22911">
    <property type="entry name" value="ACYL-MALONYL CONDENSING ENZYME-RELATED"/>
    <property type="match status" value="1"/>
</dbReference>
<accession>A0ABZ0B2L4</accession>
<feature type="transmembrane region" description="Helical" evidence="1">
    <location>
        <begin position="127"/>
        <end position="144"/>
    </location>
</feature>
<reference evidence="3 4" key="1">
    <citation type="submission" date="2023-08" db="EMBL/GenBank/DDBJ databases">
        <title>Rhodoferax potami sp. nov. and Rhodoferax mekongensis sp. nov., isolated from the Mekong River in Thailand.</title>
        <authorList>
            <person name="Kitikhun S."/>
            <person name="Charoenyingcharoen P."/>
            <person name="Siriarchawattana P."/>
            <person name="Likhitrattanapisal S."/>
            <person name="Nilsakha T."/>
            <person name="Chanpet A."/>
            <person name="Rattanawaree P."/>
            <person name="Ingsriswang S."/>
        </authorList>
    </citation>
    <scope>NUCLEOTIDE SEQUENCE [LARGE SCALE GENOMIC DNA]</scope>
    <source>
        <strain evidence="3 4">TBRC 17307</strain>
    </source>
</reference>
<dbReference type="InterPro" id="IPR000620">
    <property type="entry name" value="EamA_dom"/>
</dbReference>
<gene>
    <name evidence="3" type="ORF">RAN89_05765</name>
</gene>
<organism evidence="3 4">
    <name type="scientific">Rhodoferax mekongensis</name>
    <dbReference type="NCBI Taxonomy" id="3068341"/>
    <lineage>
        <taxon>Bacteria</taxon>
        <taxon>Pseudomonadati</taxon>
        <taxon>Pseudomonadota</taxon>
        <taxon>Betaproteobacteria</taxon>
        <taxon>Burkholderiales</taxon>
        <taxon>Comamonadaceae</taxon>
        <taxon>Rhodoferax</taxon>
    </lineage>
</organism>
<evidence type="ECO:0000259" key="2">
    <source>
        <dbReference type="Pfam" id="PF00892"/>
    </source>
</evidence>
<dbReference type="EMBL" id="CP132507">
    <property type="protein sequence ID" value="WNO05934.1"/>
    <property type="molecule type" value="Genomic_DNA"/>
</dbReference>
<feature type="transmembrane region" description="Helical" evidence="1">
    <location>
        <begin position="241"/>
        <end position="260"/>
    </location>
</feature>
<keyword evidence="1" id="KW-0812">Transmembrane</keyword>
<dbReference type="PANTHER" id="PTHR22911:SF103">
    <property type="entry name" value="BLR2811 PROTEIN"/>
    <property type="match status" value="1"/>
</dbReference>
<feature type="transmembrane region" description="Helical" evidence="1">
    <location>
        <begin position="266"/>
        <end position="287"/>
    </location>
</feature>
<feature type="domain" description="EamA" evidence="2">
    <location>
        <begin position="152"/>
        <end position="276"/>
    </location>
</feature>
<evidence type="ECO:0000256" key="1">
    <source>
        <dbReference type="SAM" id="Phobius"/>
    </source>
</evidence>
<proteinExistence type="predicted"/>
<name>A0ABZ0B2L4_9BURK</name>
<keyword evidence="1" id="KW-0472">Membrane</keyword>
<protein>
    <submittedName>
        <fullName evidence="3">DMT family transporter</fullName>
    </submittedName>
</protein>
<evidence type="ECO:0000313" key="3">
    <source>
        <dbReference type="EMBL" id="WNO05934.1"/>
    </source>
</evidence>
<dbReference type="Proteomes" id="UP001302257">
    <property type="component" value="Chromosome"/>
</dbReference>
<keyword evidence="1" id="KW-1133">Transmembrane helix</keyword>
<dbReference type="InterPro" id="IPR037185">
    <property type="entry name" value="EmrE-like"/>
</dbReference>
<keyword evidence="4" id="KW-1185">Reference proteome</keyword>
<feature type="transmembrane region" description="Helical" evidence="1">
    <location>
        <begin position="150"/>
        <end position="171"/>
    </location>
</feature>
<dbReference type="RefSeq" id="WP_313868658.1">
    <property type="nucleotide sequence ID" value="NZ_CP132507.1"/>
</dbReference>
<sequence length="299" mass="32164">MSEHTPQQILKGIGLAVLAMACFATLDTTTKWVSLSAPLMVAMFFRYTFQAVATTAIELPRQGRALLQTEHLGLHIARGGLLLATSIFAFLSLKHMPVGEFTAIVLLTPLIVTLLAARMLHEKVSRLRLLLVAGGFAGTLAIVRPKGADFNWALLFPVCVVLANAGFQLLTSRMARTEDPMTMQFYTGWTGALVAAVALPFAWEPISSPAVWGGLLLMGFLGSLGHFIFIQAFKRAPAAVLMPYMYAQIAFAMLGGWLIFTHVPDAWTIAGMALIAVCGAAGAWLTAHESRAAAEAPEH</sequence>
<feature type="transmembrane region" description="Helical" evidence="1">
    <location>
        <begin position="103"/>
        <end position="120"/>
    </location>
</feature>
<evidence type="ECO:0000313" key="4">
    <source>
        <dbReference type="Proteomes" id="UP001302257"/>
    </source>
</evidence>
<feature type="transmembrane region" description="Helical" evidence="1">
    <location>
        <begin position="9"/>
        <end position="26"/>
    </location>
</feature>
<dbReference type="SUPFAM" id="SSF103481">
    <property type="entry name" value="Multidrug resistance efflux transporter EmrE"/>
    <property type="match status" value="2"/>
</dbReference>
<feature type="transmembrane region" description="Helical" evidence="1">
    <location>
        <begin position="183"/>
        <end position="203"/>
    </location>
</feature>
<feature type="domain" description="EamA" evidence="2">
    <location>
        <begin position="11"/>
        <end position="143"/>
    </location>
</feature>
<dbReference type="Pfam" id="PF00892">
    <property type="entry name" value="EamA"/>
    <property type="match status" value="2"/>
</dbReference>
<feature type="transmembrane region" description="Helical" evidence="1">
    <location>
        <begin position="209"/>
        <end position="229"/>
    </location>
</feature>